<protein>
    <submittedName>
        <fullName evidence="1">Uncharacterized protein</fullName>
    </submittedName>
</protein>
<proteinExistence type="predicted"/>
<keyword evidence="2" id="KW-1185">Reference proteome</keyword>
<reference evidence="1" key="1">
    <citation type="submission" date="2022-06" db="EMBL/GenBank/DDBJ databases">
        <title>Genome public.</title>
        <authorList>
            <person name="Sun Q."/>
        </authorList>
    </citation>
    <scope>NUCLEOTIDE SEQUENCE</scope>
    <source>
        <strain evidence="1">CWNU-1</strain>
    </source>
</reference>
<organism evidence="1 2">
    <name type="scientific">Streptomyces albipurpureus</name>
    <dbReference type="NCBI Taxonomy" id="2897419"/>
    <lineage>
        <taxon>Bacteria</taxon>
        <taxon>Bacillati</taxon>
        <taxon>Actinomycetota</taxon>
        <taxon>Actinomycetes</taxon>
        <taxon>Kitasatosporales</taxon>
        <taxon>Streptomycetaceae</taxon>
        <taxon>Streptomyces</taxon>
    </lineage>
</organism>
<sequence length="186" mass="19894">MDALAVLGVPVLTEGVRFLCEQAKELLLRRQRTAAEGAVPEAAEPEGERVALPPAFSGSLDTTSYDEQRLIRAADGLLELRSRLENYSAGLVPLDPRSPELLGDIDRLRQLLEAVYGQSITFAGEAGRPASGARLRAVVDVERVVGEATGTEIRRMRGGEVSAEVRAGQVEAGGRVVGARIEDFGE</sequence>
<gene>
    <name evidence="1" type="ORF">NBG84_19855</name>
</gene>
<dbReference type="RefSeq" id="WP_250920865.1">
    <property type="nucleotide sequence ID" value="NZ_JAMQAW010000025.1"/>
</dbReference>
<accession>A0ABT0UPI6</accession>
<comment type="caution">
    <text evidence="1">The sequence shown here is derived from an EMBL/GenBank/DDBJ whole genome shotgun (WGS) entry which is preliminary data.</text>
</comment>
<dbReference type="EMBL" id="JAMQAW010000025">
    <property type="protein sequence ID" value="MCM2390523.1"/>
    <property type="molecule type" value="Genomic_DNA"/>
</dbReference>
<evidence type="ECO:0000313" key="2">
    <source>
        <dbReference type="Proteomes" id="UP001431429"/>
    </source>
</evidence>
<dbReference type="Proteomes" id="UP001431429">
    <property type="component" value="Unassembled WGS sequence"/>
</dbReference>
<name>A0ABT0UPI6_9ACTN</name>
<evidence type="ECO:0000313" key="1">
    <source>
        <dbReference type="EMBL" id="MCM2390523.1"/>
    </source>
</evidence>